<dbReference type="Gene3D" id="1.10.260.40">
    <property type="entry name" value="lambda repressor-like DNA-binding domains"/>
    <property type="match status" value="1"/>
</dbReference>
<sequence length="397" mass="45415">MKNIDFGKRLVEVRTSKGLTQEDVSELCNVTARTIQRIESGAVTPRMSTVKIIAEALDIDLFENVNKHSELKKHTFFWYLKDLFNLKTHTMRKLSVLSGFILFFVFAISSSINTKAQSQVKEIQQNITSNKKITTVKNTNYNPDDDELVLTKEGSKLGMSTKSGKVILQNEYDHIEAENGYIFTKKGNKYGLVYQDGRIIARTIYDDLQVEDNFVFLKRNNKSSLRTFEGKIIIPDNEYDAFEFTGGNYIRTIKNNRLGLINLKGKVIVPNEFDNFEIAQNYVLTLKNNKQGLMNLDGETIIPCEYDILEFGHNTIATYKNNRPGIIDLDGKVIIPNEYDSFEMLGNYHYLTKKGNKYGLINLKGEIILSSEYDEIEIEDGNILTTKNDKTKIIDLN</sequence>
<feature type="domain" description="HTH cro/C1-type" evidence="2">
    <location>
        <begin position="10"/>
        <end position="62"/>
    </location>
</feature>
<proteinExistence type="predicted"/>
<keyword evidence="1" id="KW-0472">Membrane</keyword>
<dbReference type="PANTHER" id="PTHR37841:SF1">
    <property type="entry name" value="DUF3298 DOMAIN-CONTAINING PROTEIN"/>
    <property type="match status" value="1"/>
</dbReference>
<dbReference type="InterPro" id="IPR001387">
    <property type="entry name" value="Cro/C1-type_HTH"/>
</dbReference>
<dbReference type="InterPro" id="IPR032774">
    <property type="entry name" value="WG_beta_rep"/>
</dbReference>
<organism evidence="3 4">
    <name type="scientific">Winogradskyella immobilis</name>
    <dbReference type="NCBI Taxonomy" id="2816852"/>
    <lineage>
        <taxon>Bacteria</taxon>
        <taxon>Pseudomonadati</taxon>
        <taxon>Bacteroidota</taxon>
        <taxon>Flavobacteriia</taxon>
        <taxon>Flavobacteriales</taxon>
        <taxon>Flavobacteriaceae</taxon>
        <taxon>Winogradskyella</taxon>
    </lineage>
</organism>
<dbReference type="EMBL" id="JAFMPT010000012">
    <property type="protein sequence ID" value="MCC1484929.1"/>
    <property type="molecule type" value="Genomic_DNA"/>
</dbReference>
<dbReference type="PANTHER" id="PTHR37841">
    <property type="entry name" value="GLR2918 PROTEIN"/>
    <property type="match status" value="1"/>
</dbReference>
<keyword evidence="1" id="KW-1133">Transmembrane helix</keyword>
<protein>
    <submittedName>
        <fullName evidence="3">WG repeat-containing protein</fullName>
    </submittedName>
</protein>
<reference evidence="4" key="1">
    <citation type="submission" date="2021-03" db="EMBL/GenBank/DDBJ databases">
        <title>Genome of Cognatishimia sp. F0-27.</title>
        <authorList>
            <person name="Ping X."/>
        </authorList>
    </citation>
    <scope>NUCLEOTIDE SEQUENCE [LARGE SCALE GENOMIC DNA]</scope>
    <source>
        <strain evidence="4">E313</strain>
    </source>
</reference>
<dbReference type="InterPro" id="IPR010982">
    <property type="entry name" value="Lambda_DNA-bd_dom_sf"/>
</dbReference>
<dbReference type="PROSITE" id="PS50943">
    <property type="entry name" value="HTH_CROC1"/>
    <property type="match status" value="1"/>
</dbReference>
<gene>
    <name evidence="3" type="ORF">J1C55_10030</name>
</gene>
<dbReference type="RefSeq" id="WP_227477421.1">
    <property type="nucleotide sequence ID" value="NZ_JAFMPT010000012.1"/>
</dbReference>
<keyword evidence="1" id="KW-0812">Transmembrane</keyword>
<accession>A0ABS8ENX3</accession>
<evidence type="ECO:0000259" key="2">
    <source>
        <dbReference type="PROSITE" id="PS50943"/>
    </source>
</evidence>
<comment type="caution">
    <text evidence="3">The sequence shown here is derived from an EMBL/GenBank/DDBJ whole genome shotgun (WGS) entry which is preliminary data.</text>
</comment>
<dbReference type="CDD" id="cd00093">
    <property type="entry name" value="HTH_XRE"/>
    <property type="match status" value="1"/>
</dbReference>
<name>A0ABS8ENX3_9FLAO</name>
<evidence type="ECO:0000313" key="4">
    <source>
        <dbReference type="Proteomes" id="UP000778797"/>
    </source>
</evidence>
<dbReference type="Pfam" id="PF14903">
    <property type="entry name" value="WG_beta_rep"/>
    <property type="match status" value="4"/>
</dbReference>
<dbReference type="SMART" id="SM00530">
    <property type="entry name" value="HTH_XRE"/>
    <property type="match status" value="1"/>
</dbReference>
<dbReference type="Proteomes" id="UP000778797">
    <property type="component" value="Unassembled WGS sequence"/>
</dbReference>
<reference evidence="4" key="2">
    <citation type="submission" date="2023-07" db="EMBL/GenBank/DDBJ databases">
        <title>Genome of Winogradskyella sp. E313.</title>
        <authorList>
            <person name="Zhou Y."/>
        </authorList>
    </citation>
    <scope>NUCLEOTIDE SEQUENCE [LARGE SCALE GENOMIC DNA]</scope>
    <source>
        <strain evidence="4">E313</strain>
    </source>
</reference>
<keyword evidence="4" id="KW-1185">Reference proteome</keyword>
<evidence type="ECO:0000313" key="3">
    <source>
        <dbReference type="EMBL" id="MCC1484929.1"/>
    </source>
</evidence>
<dbReference type="Pfam" id="PF01381">
    <property type="entry name" value="HTH_3"/>
    <property type="match status" value="1"/>
</dbReference>
<feature type="transmembrane region" description="Helical" evidence="1">
    <location>
        <begin position="94"/>
        <end position="112"/>
    </location>
</feature>
<evidence type="ECO:0000256" key="1">
    <source>
        <dbReference type="SAM" id="Phobius"/>
    </source>
</evidence>
<dbReference type="SUPFAM" id="SSF47413">
    <property type="entry name" value="lambda repressor-like DNA-binding domains"/>
    <property type="match status" value="1"/>
</dbReference>